<feature type="non-terminal residue" evidence="1">
    <location>
        <position position="633"/>
    </location>
</feature>
<dbReference type="AlphaFoldDB" id="T1BX27"/>
<dbReference type="EMBL" id="AUZY01000750">
    <property type="protein sequence ID" value="EQD77521.1"/>
    <property type="molecule type" value="Genomic_DNA"/>
</dbReference>
<reference evidence="1" key="1">
    <citation type="submission" date="2013-08" db="EMBL/GenBank/DDBJ databases">
        <authorList>
            <person name="Mendez C."/>
            <person name="Richter M."/>
            <person name="Ferrer M."/>
            <person name="Sanchez J."/>
        </authorList>
    </citation>
    <scope>NUCLEOTIDE SEQUENCE</scope>
</reference>
<organism evidence="1">
    <name type="scientific">mine drainage metagenome</name>
    <dbReference type="NCBI Taxonomy" id="410659"/>
    <lineage>
        <taxon>unclassified sequences</taxon>
        <taxon>metagenomes</taxon>
        <taxon>ecological metagenomes</taxon>
    </lineage>
</organism>
<sequence length="633" mass="65271">MVLIVIGLTLGGFTFLGAGGTPGSGVGGPGNRVPFPVAAGQSTNVTVWFNETGLPPGTGWSVLLGDSFNSSTTPSIGFVEPQGQYDYTIEPVGGYATPDYSGSINVHDQNTTVAVPWSLSTYSVEFSETGLPVGTGWSVTFNGSTSSSSGTTITFTAPNGTYPFSVGPVPGYSPNPQSGSLTVNGAPITQTISWTQAAYAVTFSEGGLPSGTEWFLNITGEPGATSTTSTLTVNLPDGTYSFSIASTNKHYAPAPGTGTFTVDSGTYSQSVTFALVASSLVVTESGLPSSTSWYLNISGENPLASTTTEIAVSLPNGTYAYAVATGNKEYAPFPASGGFTIDGAGVAVSVPFSLNVYPLTFMEVGLPAGTSWSVVLGGPSSGVSTTPWINMTHANTTDLAFSLGLVPGFSPAPAHGVVQVLGGPVSVRIAFTTASYTVVFEEIGLALGTDWGANLSGIMHFSTGADIPFAVPNGTYAYTIPALKGSFPSPSTGSVTLDGNDTTVKVYWNTVTYPVSFLPFGLANGTVWEVTLGGYLQANRSGPIVFHEPSGSYGFSLAPLPGYRGLPLKGIVHVDTQPVTQFIRWTPLTFPVSFSTLGLPPGTSWGVEVGSIWHVSGATTISFELPNGTYAYR</sequence>
<proteinExistence type="predicted"/>
<gene>
    <name evidence="1" type="ORF">B1B_01018</name>
</gene>
<name>T1BX27_9ZZZZ</name>
<protein>
    <submittedName>
        <fullName evidence="1">Thermopsin</fullName>
    </submittedName>
</protein>
<accession>T1BX27</accession>
<reference evidence="1" key="2">
    <citation type="journal article" date="2014" name="ISME J.">
        <title>Microbial stratification in low pH oxic and suboxic macroscopic growths along an acid mine drainage.</title>
        <authorList>
            <person name="Mendez-Garcia C."/>
            <person name="Mesa V."/>
            <person name="Sprenger R.R."/>
            <person name="Richter M."/>
            <person name="Diez M.S."/>
            <person name="Solano J."/>
            <person name="Bargiela R."/>
            <person name="Golyshina O.V."/>
            <person name="Manteca A."/>
            <person name="Ramos J.L."/>
            <person name="Gallego J.R."/>
            <person name="Llorente I."/>
            <person name="Martins Dos Santos V.A."/>
            <person name="Jensen O.N."/>
            <person name="Pelaez A.I."/>
            <person name="Sanchez J."/>
            <person name="Ferrer M."/>
        </authorList>
    </citation>
    <scope>NUCLEOTIDE SEQUENCE</scope>
</reference>
<comment type="caution">
    <text evidence="1">The sequence shown here is derived from an EMBL/GenBank/DDBJ whole genome shotgun (WGS) entry which is preliminary data.</text>
</comment>
<evidence type="ECO:0000313" key="1">
    <source>
        <dbReference type="EMBL" id="EQD77521.1"/>
    </source>
</evidence>